<reference evidence="4" key="1">
    <citation type="submission" date="2025-08" db="UniProtKB">
        <authorList>
            <consortium name="RefSeq"/>
        </authorList>
    </citation>
    <scope>IDENTIFICATION</scope>
    <source>
        <tissue evidence="4">Whole Larva</tissue>
    </source>
</reference>
<feature type="region of interest" description="Disordered" evidence="1">
    <location>
        <begin position="47"/>
        <end position="98"/>
    </location>
</feature>
<protein>
    <submittedName>
        <fullName evidence="4">F-box/LRR-repeat protein 6</fullName>
    </submittedName>
</protein>
<dbReference type="Pfam" id="PF12937">
    <property type="entry name" value="F-box-like"/>
    <property type="match status" value="1"/>
</dbReference>
<dbReference type="GeneID" id="108567556"/>
<feature type="region of interest" description="Disordered" evidence="1">
    <location>
        <begin position="163"/>
        <end position="218"/>
    </location>
</feature>
<gene>
    <name evidence="4" type="primary">LOC108567556</name>
</gene>
<sequence>MAEQSVCDGESHLAYSTTAYNDSNGVSKHQILPNNNVCTNLTEYYNPHPGNFDGNDSESKDDSQDSIESAMSATSQNSDFTGQDQSQEPGTSPKESATCVKTDRLVLCNPVVDYNNGAIGKSNKVGKGKKTGTSAGRGRPRKALVPMYQSQISGDKNTIKIRIKKSNLSTHVQLTPNKKKTGRRKKQKTSDTDTSDHESTSKRYKNNSNDADLDEEPFEPAEQSVWGSSLPRHILHSVFQHLTIERGALPTLVRLCKVCKLWREVASEPTLWRKVDLNWVRERYRTDIKLHWLIENRLSHCVDLNMGEWKVRNIQTSLESIKAACPRIKGLNLSGWKGLSADNLKYITMEYENLQRIDLSSINSTTAINALPLVNLGQTMNSRLTHLVLAHNKIAGFSQIMASIAGNCSNLELLDISNIRTFAHNTALLHVEKLQTGCTKLRVLRITNSQIWLAPASLSDQVASPGFPELEELSLAGIEEDKTTTARCVDDEGIERILKNARKLRLLDVRGCIRLTDSGLVKVPAWDLTHLFLSACFITRAHDSGLELILQKWSHSLLEVDLAWSTATSSLDAAVLALAEKGAESPLRTINLCGSSVNLEPVKAVLSKCPSLNHINLQSCRALPRGIKRMYHGDSIQELKQALKDKPKTENSESDGEVNADQTTN</sequence>
<evidence type="ECO:0000313" key="3">
    <source>
        <dbReference type="Proteomes" id="UP000695000"/>
    </source>
</evidence>
<accession>A0ABM1N9T4</accession>
<dbReference type="SUPFAM" id="SSF81383">
    <property type="entry name" value="F-box domain"/>
    <property type="match status" value="1"/>
</dbReference>
<evidence type="ECO:0000259" key="2">
    <source>
        <dbReference type="PROSITE" id="PS50181"/>
    </source>
</evidence>
<organism evidence="3 4">
    <name type="scientific">Nicrophorus vespilloides</name>
    <name type="common">Boreal carrion beetle</name>
    <dbReference type="NCBI Taxonomy" id="110193"/>
    <lineage>
        <taxon>Eukaryota</taxon>
        <taxon>Metazoa</taxon>
        <taxon>Ecdysozoa</taxon>
        <taxon>Arthropoda</taxon>
        <taxon>Hexapoda</taxon>
        <taxon>Insecta</taxon>
        <taxon>Pterygota</taxon>
        <taxon>Neoptera</taxon>
        <taxon>Endopterygota</taxon>
        <taxon>Coleoptera</taxon>
        <taxon>Polyphaga</taxon>
        <taxon>Staphyliniformia</taxon>
        <taxon>Silphidae</taxon>
        <taxon>Nicrophorinae</taxon>
        <taxon>Nicrophorus</taxon>
    </lineage>
</organism>
<dbReference type="PROSITE" id="PS50181">
    <property type="entry name" value="FBOX"/>
    <property type="match status" value="1"/>
</dbReference>
<feature type="domain" description="F-box" evidence="2">
    <location>
        <begin position="224"/>
        <end position="275"/>
    </location>
</feature>
<feature type="region of interest" description="Disordered" evidence="1">
    <location>
        <begin position="116"/>
        <end position="142"/>
    </location>
</feature>
<dbReference type="InterPro" id="IPR032675">
    <property type="entry name" value="LRR_dom_sf"/>
</dbReference>
<evidence type="ECO:0000256" key="1">
    <source>
        <dbReference type="SAM" id="MobiDB-lite"/>
    </source>
</evidence>
<feature type="compositionally biased region" description="Polar residues" evidence="1">
    <location>
        <begin position="66"/>
        <end position="95"/>
    </location>
</feature>
<proteinExistence type="predicted"/>
<dbReference type="PANTHER" id="PTHR13318:SF190">
    <property type="entry name" value="PARTNER OF PAIRED, ISOFORM B"/>
    <property type="match status" value="1"/>
</dbReference>
<feature type="compositionally biased region" description="Polar residues" evidence="1">
    <location>
        <begin position="166"/>
        <end position="176"/>
    </location>
</feature>
<name>A0ABM1N9T4_NICVS</name>
<dbReference type="Proteomes" id="UP000695000">
    <property type="component" value="Unplaced"/>
</dbReference>
<dbReference type="Gene3D" id="3.80.10.10">
    <property type="entry name" value="Ribonuclease Inhibitor"/>
    <property type="match status" value="1"/>
</dbReference>
<keyword evidence="3" id="KW-1185">Reference proteome</keyword>
<evidence type="ECO:0000313" key="4">
    <source>
        <dbReference type="RefSeq" id="XP_017783584.1"/>
    </source>
</evidence>
<dbReference type="InterPro" id="IPR047922">
    <property type="entry name" value="FBXL6_F-box"/>
</dbReference>
<dbReference type="PANTHER" id="PTHR13318">
    <property type="entry name" value="PARTNER OF PAIRED, ISOFORM B-RELATED"/>
    <property type="match status" value="1"/>
</dbReference>
<dbReference type="SUPFAM" id="SSF52047">
    <property type="entry name" value="RNI-like"/>
    <property type="match status" value="1"/>
</dbReference>
<dbReference type="CDD" id="cd22119">
    <property type="entry name" value="F-box_FBXL6"/>
    <property type="match status" value="1"/>
</dbReference>
<feature type="compositionally biased region" description="Basic residues" evidence="1">
    <location>
        <begin position="177"/>
        <end position="187"/>
    </location>
</feature>
<feature type="compositionally biased region" description="Basic and acidic residues" evidence="1">
    <location>
        <begin position="642"/>
        <end position="651"/>
    </location>
</feature>
<dbReference type="InterPro" id="IPR036047">
    <property type="entry name" value="F-box-like_dom_sf"/>
</dbReference>
<feature type="region of interest" description="Disordered" evidence="1">
    <location>
        <begin position="642"/>
        <end position="665"/>
    </location>
</feature>
<feature type="compositionally biased region" description="Basic and acidic residues" evidence="1">
    <location>
        <begin position="188"/>
        <end position="201"/>
    </location>
</feature>
<dbReference type="Gene3D" id="1.20.1280.50">
    <property type="match status" value="1"/>
</dbReference>
<dbReference type="InterPro" id="IPR001810">
    <property type="entry name" value="F-box_dom"/>
</dbReference>
<dbReference type="RefSeq" id="XP_017783584.1">
    <property type="nucleotide sequence ID" value="XM_017928095.1"/>
</dbReference>